<name>A0A2A8D0U2_9BACT</name>
<sequence length="302" mass="32692">MTKSTHLAEDSGTYAGDQRAGRVVAIILNWNGADDTIQCVRSVQARSDASCTCLVVDNGSTDGSAATIRAACPEVRVHETGANLGFAGGCNAGIRIAIRDGAEYVWLINNDAIPADGAYRALRDVADAHPAVGGVGAVLRYMADPNHVQTWGGGWHAPWLGAAVNWTRPVPDSLITYLVGACLLLRIDALSEIGLLDEAYFMYREDVDLCVRMQRAGWQVAVAKDATVYHAVGGSSTSAEQRDRWIASSAVRYYRKHAPWPEFALAVETAGKIGARLMRSEWSRARTVWTATRRAWRSQSGN</sequence>
<keyword evidence="2" id="KW-0328">Glycosyltransferase</keyword>
<evidence type="ECO:0000313" key="5">
    <source>
        <dbReference type="Proteomes" id="UP000220102"/>
    </source>
</evidence>
<dbReference type="SUPFAM" id="SSF53448">
    <property type="entry name" value="Nucleotide-diphospho-sugar transferases"/>
    <property type="match status" value="1"/>
</dbReference>
<keyword evidence="3 4" id="KW-0808">Transferase</keyword>
<evidence type="ECO:0000313" key="4">
    <source>
        <dbReference type="EMBL" id="PEN14500.1"/>
    </source>
</evidence>
<dbReference type="AlphaFoldDB" id="A0A2A8D0U2"/>
<evidence type="ECO:0000256" key="2">
    <source>
        <dbReference type="ARBA" id="ARBA00022676"/>
    </source>
</evidence>
<gene>
    <name evidence="4" type="ORF">CRI94_05605</name>
</gene>
<organism evidence="4 5">
    <name type="scientific">Longibacter salinarum</name>
    <dbReference type="NCBI Taxonomy" id="1850348"/>
    <lineage>
        <taxon>Bacteria</taxon>
        <taxon>Pseudomonadati</taxon>
        <taxon>Rhodothermota</taxon>
        <taxon>Rhodothermia</taxon>
        <taxon>Rhodothermales</taxon>
        <taxon>Salisaetaceae</taxon>
        <taxon>Longibacter</taxon>
    </lineage>
</organism>
<dbReference type="PANTHER" id="PTHR43179">
    <property type="entry name" value="RHAMNOSYLTRANSFERASE WBBL"/>
    <property type="match status" value="1"/>
</dbReference>
<dbReference type="PANTHER" id="PTHR43179:SF12">
    <property type="entry name" value="GALACTOFURANOSYLTRANSFERASE GLFT2"/>
    <property type="match status" value="1"/>
</dbReference>
<dbReference type="Pfam" id="PF13641">
    <property type="entry name" value="Glyco_tranf_2_3"/>
    <property type="match status" value="1"/>
</dbReference>
<comment type="caution">
    <text evidence="4">The sequence shown here is derived from an EMBL/GenBank/DDBJ whole genome shotgun (WGS) entry which is preliminary data.</text>
</comment>
<dbReference type="GO" id="GO:0016757">
    <property type="term" value="F:glycosyltransferase activity"/>
    <property type="evidence" value="ECO:0007669"/>
    <property type="project" value="UniProtKB-KW"/>
</dbReference>
<evidence type="ECO:0000256" key="1">
    <source>
        <dbReference type="ARBA" id="ARBA00006739"/>
    </source>
</evidence>
<dbReference type="EMBL" id="PDEQ01000002">
    <property type="protein sequence ID" value="PEN14500.1"/>
    <property type="molecule type" value="Genomic_DNA"/>
</dbReference>
<dbReference type="Gene3D" id="3.90.550.10">
    <property type="entry name" value="Spore Coat Polysaccharide Biosynthesis Protein SpsA, Chain A"/>
    <property type="match status" value="1"/>
</dbReference>
<accession>A0A2A8D0U2</accession>
<keyword evidence="5" id="KW-1185">Reference proteome</keyword>
<protein>
    <submittedName>
        <fullName evidence="4">Glycosyl transferase family 2</fullName>
    </submittedName>
</protein>
<evidence type="ECO:0000256" key="3">
    <source>
        <dbReference type="ARBA" id="ARBA00022679"/>
    </source>
</evidence>
<reference evidence="4 5" key="1">
    <citation type="submission" date="2017-10" db="EMBL/GenBank/DDBJ databases">
        <title>Draft genome of Longibacter Salinarum.</title>
        <authorList>
            <person name="Goh K.M."/>
            <person name="Shamsir M.S."/>
            <person name="Lim S.W."/>
        </authorList>
    </citation>
    <scope>NUCLEOTIDE SEQUENCE [LARGE SCALE GENOMIC DNA]</scope>
    <source>
        <strain evidence="4 5">KCTC 52045</strain>
    </source>
</reference>
<dbReference type="Proteomes" id="UP000220102">
    <property type="component" value="Unassembled WGS sequence"/>
</dbReference>
<dbReference type="CDD" id="cd04186">
    <property type="entry name" value="GT_2_like_c"/>
    <property type="match status" value="1"/>
</dbReference>
<comment type="similarity">
    <text evidence="1">Belongs to the glycosyltransferase 2 family.</text>
</comment>
<proteinExistence type="inferred from homology"/>
<dbReference type="OrthoDB" id="9771846at2"/>
<dbReference type="RefSeq" id="WP_098074674.1">
    <property type="nucleotide sequence ID" value="NZ_PDEQ01000002.1"/>
</dbReference>
<dbReference type="InterPro" id="IPR029044">
    <property type="entry name" value="Nucleotide-diphossugar_trans"/>
</dbReference>